<proteinExistence type="predicted"/>
<feature type="compositionally biased region" description="Polar residues" evidence="1">
    <location>
        <begin position="258"/>
        <end position="273"/>
    </location>
</feature>
<dbReference type="AlphaFoldDB" id="A0A8H6I607"/>
<sequence length="511" mass="58097">MTILNLGLATVFNASNGKENAGNVAVSIVCNDMASLRRRMCQMRLWGILRIWQVLSAPESDSAWYLMALPSTWFEWKWMVLPSQGKRRGSMKMVGEWKVSIYKISDDYGSTWDFQTPNGQFSGPMANNNRPGPGVISHVISHHSHIIALVDREYEKKLSTLSAMFHNQTHLRSTTAPSAPPRKKGRPKGSKDGPRLDTAPPRGRPRKLKAKDAPQNAPQNATGELSDDELDAYFDQEYTNDFFDEVNDIERRVLDASEGSTSPATSGGRQPTDTGEGVARRTYNAHIDSTNTAKSRTRAQLDSAAKATQKQPFFTSKGTLFDGSDDSDSEMEDEDEAEQPVGSARAMGEDNANPWFRKPARMPAWLYTYFGSVIKPMLKLKDGQYCARLLSFTETQSHSPATMWINPPDPAFPLARRQFDPTVLWRPRVFLWLPHLWEVDHCFAWQIPWPFIWFFSLNFAFTFLDFPRSRHSTQDLELREGERPDTQRTETRNNGMAKQSYTFTTYFNLHD</sequence>
<feature type="region of interest" description="Disordered" evidence="1">
    <location>
        <begin position="255"/>
        <end position="353"/>
    </location>
</feature>
<protein>
    <submittedName>
        <fullName evidence="2">Uncharacterized protein</fullName>
    </submittedName>
</protein>
<name>A0A8H6I607_9AGAR</name>
<evidence type="ECO:0000313" key="3">
    <source>
        <dbReference type="Proteomes" id="UP000521943"/>
    </source>
</evidence>
<dbReference type="Proteomes" id="UP000521943">
    <property type="component" value="Unassembled WGS sequence"/>
</dbReference>
<feature type="compositionally biased region" description="Polar residues" evidence="1">
    <location>
        <begin position="287"/>
        <end position="318"/>
    </location>
</feature>
<feature type="compositionally biased region" description="Polar residues" evidence="1">
    <location>
        <begin position="166"/>
        <end position="175"/>
    </location>
</feature>
<dbReference type="EMBL" id="JACGCI010000020">
    <property type="protein sequence ID" value="KAF6758078.1"/>
    <property type="molecule type" value="Genomic_DNA"/>
</dbReference>
<feature type="compositionally biased region" description="Acidic residues" evidence="1">
    <location>
        <begin position="323"/>
        <end position="338"/>
    </location>
</feature>
<feature type="region of interest" description="Disordered" evidence="1">
    <location>
        <begin position="475"/>
        <end position="494"/>
    </location>
</feature>
<gene>
    <name evidence="2" type="ORF">DFP72DRAFT_1109489</name>
</gene>
<dbReference type="OrthoDB" id="2287981at2759"/>
<accession>A0A8H6I607</accession>
<reference evidence="2 3" key="1">
    <citation type="submission" date="2020-07" db="EMBL/GenBank/DDBJ databases">
        <title>Comparative genomics of pyrophilous fungi reveals a link between fire events and developmental genes.</title>
        <authorList>
            <consortium name="DOE Joint Genome Institute"/>
            <person name="Steindorff A.S."/>
            <person name="Carver A."/>
            <person name="Calhoun S."/>
            <person name="Stillman K."/>
            <person name="Liu H."/>
            <person name="Lipzen A."/>
            <person name="Pangilinan J."/>
            <person name="Labutti K."/>
            <person name="Bruns T.D."/>
            <person name="Grigoriev I.V."/>
        </authorList>
    </citation>
    <scope>NUCLEOTIDE SEQUENCE [LARGE SCALE GENOMIC DNA]</scope>
    <source>
        <strain evidence="2 3">CBS 144469</strain>
    </source>
</reference>
<evidence type="ECO:0000256" key="1">
    <source>
        <dbReference type="SAM" id="MobiDB-lite"/>
    </source>
</evidence>
<keyword evidence="3" id="KW-1185">Reference proteome</keyword>
<evidence type="ECO:0000313" key="2">
    <source>
        <dbReference type="EMBL" id="KAF6758078.1"/>
    </source>
</evidence>
<organism evidence="2 3">
    <name type="scientific">Ephemerocybe angulata</name>
    <dbReference type="NCBI Taxonomy" id="980116"/>
    <lineage>
        <taxon>Eukaryota</taxon>
        <taxon>Fungi</taxon>
        <taxon>Dikarya</taxon>
        <taxon>Basidiomycota</taxon>
        <taxon>Agaricomycotina</taxon>
        <taxon>Agaricomycetes</taxon>
        <taxon>Agaricomycetidae</taxon>
        <taxon>Agaricales</taxon>
        <taxon>Agaricineae</taxon>
        <taxon>Psathyrellaceae</taxon>
        <taxon>Ephemerocybe</taxon>
    </lineage>
</organism>
<feature type="region of interest" description="Disordered" evidence="1">
    <location>
        <begin position="166"/>
        <end position="227"/>
    </location>
</feature>
<feature type="compositionally biased region" description="Basic and acidic residues" evidence="1">
    <location>
        <begin position="475"/>
        <end position="491"/>
    </location>
</feature>
<comment type="caution">
    <text evidence="2">The sequence shown here is derived from an EMBL/GenBank/DDBJ whole genome shotgun (WGS) entry which is preliminary data.</text>
</comment>